<feature type="transmembrane region" description="Helical" evidence="20">
    <location>
        <begin position="260"/>
        <end position="280"/>
    </location>
</feature>
<name>A0A444UEV0_ACIRT</name>
<feature type="chain" id="PRO_5019500330" evidence="21">
    <location>
        <begin position="21"/>
        <end position="662"/>
    </location>
</feature>
<evidence type="ECO:0000256" key="8">
    <source>
        <dbReference type="ARBA" id="ARBA00023136"/>
    </source>
</evidence>
<dbReference type="PANTHER" id="PTHR18945">
    <property type="entry name" value="NEUROTRANSMITTER GATED ION CHANNEL"/>
    <property type="match status" value="1"/>
</dbReference>
<comment type="function">
    <text evidence="19">Forms serotonin (5-hydroxytryptamine/5-HT3)-activated cation-selective channel complexes, which when activated cause fast, depolarizing responses in neurons.</text>
</comment>
<evidence type="ECO:0000256" key="10">
    <source>
        <dbReference type="ARBA" id="ARBA00023170"/>
    </source>
</evidence>
<evidence type="ECO:0000313" key="25">
    <source>
        <dbReference type="Proteomes" id="UP000289886"/>
    </source>
</evidence>
<evidence type="ECO:0000256" key="12">
    <source>
        <dbReference type="ARBA" id="ARBA00023257"/>
    </source>
</evidence>
<evidence type="ECO:0000256" key="9">
    <source>
        <dbReference type="ARBA" id="ARBA00023157"/>
    </source>
</evidence>
<comment type="catalytic activity">
    <reaction evidence="17">
        <text>Na(+)(in) = Na(+)(out)</text>
        <dbReference type="Rhea" id="RHEA:34963"/>
        <dbReference type="ChEBI" id="CHEBI:29101"/>
    </reaction>
</comment>
<dbReference type="InterPro" id="IPR018000">
    <property type="entry name" value="Neurotransmitter_ion_chnl_CS"/>
</dbReference>
<dbReference type="CDD" id="cd19063">
    <property type="entry name" value="LGIC_TM_5-HT3"/>
    <property type="match status" value="1"/>
</dbReference>
<keyword evidence="2" id="KW-1003">Cell membrane</keyword>
<dbReference type="AlphaFoldDB" id="A0A444UEV0"/>
<evidence type="ECO:0000259" key="22">
    <source>
        <dbReference type="Pfam" id="PF02931"/>
    </source>
</evidence>
<dbReference type="EMBL" id="SCEB01214701">
    <property type="protein sequence ID" value="RXM33691.1"/>
    <property type="molecule type" value="Genomic_DNA"/>
</dbReference>
<keyword evidence="25" id="KW-1185">Reference proteome</keyword>
<proteinExistence type="predicted"/>
<feature type="domain" description="Neurotransmitter-gated ion-channel ligand-binding" evidence="22">
    <location>
        <begin position="63"/>
        <end position="223"/>
    </location>
</feature>
<evidence type="ECO:0000256" key="13">
    <source>
        <dbReference type="ARBA" id="ARBA00023286"/>
    </source>
</evidence>
<evidence type="ECO:0000256" key="16">
    <source>
        <dbReference type="ARBA" id="ARBA00034430"/>
    </source>
</evidence>
<keyword evidence="14" id="KW-0407">Ion channel</keyword>
<keyword evidence="7" id="KW-0406">Ion transport</keyword>
<evidence type="ECO:0000256" key="2">
    <source>
        <dbReference type="ARBA" id="ARBA00022475"/>
    </source>
</evidence>
<protein>
    <submittedName>
        <fullName evidence="24">5-hydroxytryptamine receptor 3A</fullName>
    </submittedName>
</protein>
<feature type="transmembrane region" description="Helical" evidence="20">
    <location>
        <begin position="286"/>
        <end position="312"/>
    </location>
</feature>
<evidence type="ECO:0000259" key="23">
    <source>
        <dbReference type="Pfam" id="PF02932"/>
    </source>
</evidence>
<dbReference type="InterPro" id="IPR006201">
    <property type="entry name" value="Neur_channel"/>
</dbReference>
<evidence type="ECO:0000256" key="20">
    <source>
        <dbReference type="SAM" id="Phobius"/>
    </source>
</evidence>
<evidence type="ECO:0000256" key="14">
    <source>
        <dbReference type="ARBA" id="ARBA00023303"/>
    </source>
</evidence>
<dbReference type="InterPro" id="IPR038050">
    <property type="entry name" value="Neuro_actylchol_rec"/>
</dbReference>
<evidence type="ECO:0000256" key="18">
    <source>
        <dbReference type="ARBA" id="ARBA00036634"/>
    </source>
</evidence>
<keyword evidence="8 20" id="KW-0472">Membrane</keyword>
<sequence length="662" mass="76160">MAGLWTAYLFIWIAVSSATATDKVCSYYDVYRYLNLSQSNELLTSVRPVKDWRTPTTVYLSANIYAILGVHWKNEFLSWDKDQFCGIETITVPYDLLWKPDIRVLEFIDEDVSLKEAFLEIKNNGNVAIHKTLRIVSICKIFAKQFPFDQQKCNLTFMSYQYSTEDIQLESELNSSEIYSWSKKYIESEGEWELKDVKVFQISLPTVNESLATLVYQVSLERKCMLYVLNLLVPAAFLLMLDLASYFIPEPSGEKLGFKITVILGFSVLQLLLSGILPSNGSMPPLIAIIFTVIFTFMLLSLLQTIFVKYLWNLQPDSCLLRLFCRKQKPSTVQLKDSGNQEDSVKTVSVNLRQTGPDSSVLRAMLLEIQAVRQTVSSLQRKKETVLGLERAARALDTAYFYLYLISVDVSHMFPVRHVNSLSCIAGYVSSKAVCRYHDVFEHLNISVDNRLLKFTRPVNDWRRPTVVYMDITLYSILAVIWQNEFISWDPSEFCGISKILVPKELLWIPDISIYEFSTDETTFPDLPYLHIDNNGKVEMLYSRRVVSTCNINVHQFPFDTQNCNLTFGSELQSNTLEDITMIERLSGSSKPATEERIDPRLLEFIVLELQALQQCLLSSHRDRGEPDYWETVATRGNKVFFWCYLFSVLLFLISVSIAWTS</sequence>
<dbReference type="Gene3D" id="1.20.58.390">
    <property type="entry name" value="Neurotransmitter-gated ion-channel transmembrane domain"/>
    <property type="match status" value="1"/>
</dbReference>
<keyword evidence="5 20" id="KW-1133">Transmembrane helix</keyword>
<dbReference type="SUPFAM" id="SSF63712">
    <property type="entry name" value="Nicotinic receptor ligand binding domain-like"/>
    <property type="match status" value="2"/>
</dbReference>
<evidence type="ECO:0000256" key="4">
    <source>
        <dbReference type="ARBA" id="ARBA00022729"/>
    </source>
</evidence>
<keyword evidence="6" id="KW-0770">Synapse</keyword>
<keyword evidence="1" id="KW-0813">Transport</keyword>
<dbReference type="GO" id="GO:0045211">
    <property type="term" value="C:postsynaptic membrane"/>
    <property type="evidence" value="ECO:0007669"/>
    <property type="project" value="UniProtKB-SubCell"/>
</dbReference>
<dbReference type="Pfam" id="PF02932">
    <property type="entry name" value="Neur_chan_memb"/>
    <property type="match status" value="1"/>
</dbReference>
<evidence type="ECO:0000256" key="19">
    <source>
        <dbReference type="ARBA" id="ARBA00037540"/>
    </source>
</evidence>
<organism evidence="24 25">
    <name type="scientific">Acipenser ruthenus</name>
    <name type="common">Sterlet sturgeon</name>
    <dbReference type="NCBI Taxonomy" id="7906"/>
    <lineage>
        <taxon>Eukaryota</taxon>
        <taxon>Metazoa</taxon>
        <taxon>Chordata</taxon>
        <taxon>Craniata</taxon>
        <taxon>Vertebrata</taxon>
        <taxon>Euteleostomi</taxon>
        <taxon>Actinopterygii</taxon>
        <taxon>Chondrostei</taxon>
        <taxon>Acipenseriformes</taxon>
        <taxon>Acipenseridae</taxon>
        <taxon>Acipenser</taxon>
    </lineage>
</organism>
<dbReference type="GO" id="GO:0005230">
    <property type="term" value="F:extracellular ligand-gated monoatomic ion channel activity"/>
    <property type="evidence" value="ECO:0007669"/>
    <property type="project" value="InterPro"/>
</dbReference>
<dbReference type="FunFam" id="2.70.170.10:FF:000017">
    <property type="entry name" value="5-hydroxytryptamine receptor 3A"/>
    <property type="match status" value="1"/>
</dbReference>
<keyword evidence="10 24" id="KW-0675">Receptor</keyword>
<gene>
    <name evidence="24" type="ORF">EOD39_5264</name>
</gene>
<dbReference type="PROSITE" id="PS00236">
    <property type="entry name" value="NEUROTR_ION_CHANNEL"/>
    <property type="match status" value="1"/>
</dbReference>
<feature type="domain" description="Neurotransmitter-gated ion-channel transmembrane" evidence="23">
    <location>
        <begin position="231"/>
        <end position="317"/>
    </location>
</feature>
<evidence type="ECO:0000313" key="24">
    <source>
        <dbReference type="EMBL" id="RXM33691.1"/>
    </source>
</evidence>
<comment type="catalytic activity">
    <reaction evidence="16">
        <text>K(+)(in) = K(+)(out)</text>
        <dbReference type="Rhea" id="RHEA:29463"/>
        <dbReference type="ChEBI" id="CHEBI:29103"/>
    </reaction>
</comment>
<dbReference type="InterPro" id="IPR006202">
    <property type="entry name" value="Neur_chan_lig-bd"/>
</dbReference>
<dbReference type="InterPro" id="IPR036734">
    <property type="entry name" value="Neur_chan_lig-bd_sf"/>
</dbReference>
<comment type="catalytic activity">
    <reaction evidence="18">
        <text>Ca(2+)(in) = Ca(2+)(out)</text>
        <dbReference type="Rhea" id="RHEA:29671"/>
        <dbReference type="ChEBI" id="CHEBI:29108"/>
    </reaction>
</comment>
<keyword evidence="4 21" id="KW-0732">Signal</keyword>
<keyword evidence="9" id="KW-1015">Disulfide bond</keyword>
<keyword evidence="11" id="KW-0325">Glycoprotein</keyword>
<evidence type="ECO:0000256" key="3">
    <source>
        <dbReference type="ARBA" id="ARBA00022692"/>
    </source>
</evidence>
<dbReference type="Proteomes" id="UP000289886">
    <property type="component" value="Unassembled WGS sequence"/>
</dbReference>
<evidence type="ECO:0000256" key="1">
    <source>
        <dbReference type="ARBA" id="ARBA00022448"/>
    </source>
</evidence>
<dbReference type="InterPro" id="IPR049944">
    <property type="entry name" value="LGIC_TM_5-HT3"/>
</dbReference>
<comment type="caution">
    <text evidence="24">The sequence shown here is derived from an EMBL/GenBank/DDBJ whole genome shotgun (WGS) entry which is preliminary data.</text>
</comment>
<dbReference type="Pfam" id="PF02931">
    <property type="entry name" value="Neur_chan_LBD"/>
    <property type="match status" value="2"/>
</dbReference>
<reference evidence="24 25" key="1">
    <citation type="submission" date="2019-01" db="EMBL/GenBank/DDBJ databases">
        <title>Draft Genome and Complete Hox-Cluster Characterization of the Sterlet Sturgeon (Acipenser ruthenus).</title>
        <authorList>
            <person name="Wei Q."/>
        </authorList>
    </citation>
    <scope>NUCLEOTIDE SEQUENCE [LARGE SCALE GENOMIC DNA]</scope>
    <source>
        <strain evidence="24">WHYD16114868_AA</strain>
        <tissue evidence="24">Blood</tissue>
    </source>
</reference>
<dbReference type="SUPFAM" id="SSF90112">
    <property type="entry name" value="Neurotransmitter-gated ion-channel transmembrane pore"/>
    <property type="match status" value="1"/>
</dbReference>
<accession>A0A444UEV0</accession>
<feature type="domain" description="Neurotransmitter-gated ion-channel ligand-binding" evidence="22">
    <location>
        <begin position="469"/>
        <end position="584"/>
    </location>
</feature>
<dbReference type="InterPro" id="IPR006029">
    <property type="entry name" value="Neurotrans-gated_channel_TM"/>
</dbReference>
<evidence type="ECO:0000256" key="7">
    <source>
        <dbReference type="ARBA" id="ARBA00023065"/>
    </source>
</evidence>
<feature type="signal peptide" evidence="21">
    <location>
        <begin position="1"/>
        <end position="20"/>
    </location>
</feature>
<keyword evidence="12" id="KW-0628">Postsynaptic cell membrane</keyword>
<evidence type="ECO:0000256" key="6">
    <source>
        <dbReference type="ARBA" id="ARBA00023018"/>
    </source>
</evidence>
<evidence type="ECO:0000256" key="5">
    <source>
        <dbReference type="ARBA" id="ARBA00022989"/>
    </source>
</evidence>
<evidence type="ECO:0000256" key="21">
    <source>
        <dbReference type="SAM" id="SignalP"/>
    </source>
</evidence>
<comment type="subcellular location">
    <subcellularLocation>
        <location evidence="15">Postsynaptic cell membrane</location>
        <topology evidence="15">Multi-pass membrane protein</topology>
    </subcellularLocation>
</comment>
<keyword evidence="13" id="KW-1071">Ligand-gated ion channel</keyword>
<dbReference type="InterPro" id="IPR036719">
    <property type="entry name" value="Neuro-gated_channel_TM_sf"/>
</dbReference>
<feature type="transmembrane region" description="Helical" evidence="20">
    <location>
        <begin position="225"/>
        <end position="248"/>
    </location>
</feature>
<dbReference type="GO" id="GO:0004888">
    <property type="term" value="F:transmembrane signaling receptor activity"/>
    <property type="evidence" value="ECO:0007669"/>
    <property type="project" value="InterPro"/>
</dbReference>
<evidence type="ECO:0000256" key="15">
    <source>
        <dbReference type="ARBA" id="ARBA00034104"/>
    </source>
</evidence>
<feature type="transmembrane region" description="Helical" evidence="20">
    <location>
        <begin position="640"/>
        <end position="660"/>
    </location>
</feature>
<evidence type="ECO:0000256" key="17">
    <source>
        <dbReference type="ARBA" id="ARBA00036239"/>
    </source>
</evidence>
<dbReference type="Gene3D" id="2.70.170.10">
    <property type="entry name" value="Neurotransmitter-gated ion-channel ligand-binding domain"/>
    <property type="match status" value="2"/>
</dbReference>
<evidence type="ECO:0000256" key="11">
    <source>
        <dbReference type="ARBA" id="ARBA00023180"/>
    </source>
</evidence>
<keyword evidence="3 20" id="KW-0812">Transmembrane</keyword>